<keyword evidence="5" id="KW-1185">Reference proteome</keyword>
<sequence>MTERPTRYWDDFVAALGDLVPGGVPVLGVLLFLLTGLIAVLWYTWPAWLPSRWWHKLASGRRQRRDKRGKATDAEAEPEQPEPEEPAEREDDDIVPDVPAAMLTLSADQLAAAGRYAEAVRERLRAIVRDLIERQVIDNRAGWTVTELANAAIAARPGLTGPLGASAATFSEIWYALRPATAADDAAMREHAARIAQILAAPVGPPAGGAP</sequence>
<accession>A0ABN2K0G8</accession>
<dbReference type="InterPro" id="IPR025403">
    <property type="entry name" value="TgpA-like_C"/>
</dbReference>
<dbReference type="Pfam" id="PF13559">
    <property type="entry name" value="DUF4129"/>
    <property type="match status" value="1"/>
</dbReference>
<proteinExistence type="predicted"/>
<evidence type="ECO:0000313" key="4">
    <source>
        <dbReference type="EMBL" id="GAA1745647.1"/>
    </source>
</evidence>
<reference evidence="4 5" key="1">
    <citation type="journal article" date="2019" name="Int. J. Syst. Evol. Microbiol.">
        <title>The Global Catalogue of Microorganisms (GCM) 10K type strain sequencing project: providing services to taxonomists for standard genome sequencing and annotation.</title>
        <authorList>
            <consortium name="The Broad Institute Genomics Platform"/>
            <consortium name="The Broad Institute Genome Sequencing Center for Infectious Disease"/>
            <person name="Wu L."/>
            <person name="Ma J."/>
        </authorList>
    </citation>
    <scope>NUCLEOTIDE SEQUENCE [LARGE SCALE GENOMIC DNA]</scope>
    <source>
        <strain evidence="4 5">JCM 13249</strain>
    </source>
</reference>
<keyword evidence="2" id="KW-0812">Transmembrane</keyword>
<evidence type="ECO:0000256" key="2">
    <source>
        <dbReference type="SAM" id="Phobius"/>
    </source>
</evidence>
<dbReference type="RefSeq" id="WP_344078474.1">
    <property type="nucleotide sequence ID" value="NZ_BAAALS010000006.1"/>
</dbReference>
<feature type="compositionally biased region" description="Acidic residues" evidence="1">
    <location>
        <begin position="74"/>
        <end position="92"/>
    </location>
</feature>
<feature type="transmembrane region" description="Helical" evidence="2">
    <location>
        <begin position="20"/>
        <end position="45"/>
    </location>
</feature>
<dbReference type="Proteomes" id="UP001500655">
    <property type="component" value="Unassembled WGS sequence"/>
</dbReference>
<evidence type="ECO:0000313" key="5">
    <source>
        <dbReference type="Proteomes" id="UP001500655"/>
    </source>
</evidence>
<evidence type="ECO:0000256" key="1">
    <source>
        <dbReference type="SAM" id="MobiDB-lite"/>
    </source>
</evidence>
<comment type="caution">
    <text evidence="4">The sequence shown here is derived from an EMBL/GenBank/DDBJ whole genome shotgun (WGS) entry which is preliminary data.</text>
</comment>
<feature type="region of interest" description="Disordered" evidence="1">
    <location>
        <begin position="64"/>
        <end position="92"/>
    </location>
</feature>
<keyword evidence="2" id="KW-0472">Membrane</keyword>
<keyword evidence="2" id="KW-1133">Transmembrane helix</keyword>
<evidence type="ECO:0000259" key="3">
    <source>
        <dbReference type="Pfam" id="PF13559"/>
    </source>
</evidence>
<protein>
    <recommendedName>
        <fullName evidence="3">Protein-glutamine gamma-glutamyltransferase-like C-terminal domain-containing protein</fullName>
    </recommendedName>
</protein>
<gene>
    <name evidence="4" type="ORF">GCM10009681_15740</name>
</gene>
<organism evidence="4 5">
    <name type="scientific">Luedemannella helvata</name>
    <dbReference type="NCBI Taxonomy" id="349315"/>
    <lineage>
        <taxon>Bacteria</taxon>
        <taxon>Bacillati</taxon>
        <taxon>Actinomycetota</taxon>
        <taxon>Actinomycetes</taxon>
        <taxon>Micromonosporales</taxon>
        <taxon>Micromonosporaceae</taxon>
        <taxon>Luedemannella</taxon>
    </lineage>
</organism>
<name>A0ABN2K0G8_9ACTN</name>
<dbReference type="EMBL" id="BAAALS010000006">
    <property type="protein sequence ID" value="GAA1745647.1"/>
    <property type="molecule type" value="Genomic_DNA"/>
</dbReference>
<feature type="domain" description="Protein-glutamine gamma-glutamyltransferase-like C-terminal" evidence="3">
    <location>
        <begin position="124"/>
        <end position="191"/>
    </location>
</feature>